<dbReference type="SUPFAM" id="SSF51182">
    <property type="entry name" value="RmlC-like cupins"/>
    <property type="match status" value="1"/>
</dbReference>
<dbReference type="RefSeq" id="WP_016892777.1">
    <property type="nucleotide sequence ID" value="NZ_CSWP01000004.1"/>
</dbReference>
<keyword evidence="1" id="KW-0413">Isomerase</keyword>
<dbReference type="InterPro" id="IPR052044">
    <property type="entry name" value="PKS_Associated_Protein"/>
</dbReference>
<dbReference type="InterPro" id="IPR013096">
    <property type="entry name" value="Cupin_2"/>
</dbReference>
<dbReference type="CDD" id="cd02226">
    <property type="entry name" value="cupin_YdbB-like"/>
    <property type="match status" value="1"/>
</dbReference>
<name>A0A0U0ZLF8_9MYCO</name>
<evidence type="ECO:0000313" key="2">
    <source>
        <dbReference type="Proteomes" id="UP000045782"/>
    </source>
</evidence>
<dbReference type="EMBL" id="CSWP01000004">
    <property type="protein sequence ID" value="CPV52005.1"/>
    <property type="molecule type" value="Genomic_DNA"/>
</dbReference>
<evidence type="ECO:0000313" key="1">
    <source>
        <dbReference type="EMBL" id="CPV52005.1"/>
    </source>
</evidence>
<dbReference type="InterPro" id="IPR000595">
    <property type="entry name" value="cNMP-bd_dom"/>
</dbReference>
<dbReference type="Proteomes" id="UP000045782">
    <property type="component" value="Unassembled WGS sequence"/>
</dbReference>
<dbReference type="InterPro" id="IPR014710">
    <property type="entry name" value="RmlC-like_jellyroll"/>
</dbReference>
<dbReference type="InterPro" id="IPR011051">
    <property type="entry name" value="RmlC_Cupin_sf"/>
</dbReference>
<sequence length="124" mass="13431">MSSGESIDLGDKLGQFTEYWSPKVVGRLNDYEIKVVKLSGEFVWHSHTDTDELFLVVKGELDIQIRDRTVTLGPGQLFVVPRGVEHCPIAHGEAHAVLIEPAGVVNTGDAGGPLTATYDDSLVT</sequence>
<dbReference type="Pfam" id="PF07883">
    <property type="entry name" value="Cupin_2"/>
    <property type="match status" value="1"/>
</dbReference>
<dbReference type="Gene3D" id="2.60.120.10">
    <property type="entry name" value="Jelly Rolls"/>
    <property type="match status" value="1"/>
</dbReference>
<organism evidence="1 2">
    <name type="scientific">Mycobacteroides abscessus</name>
    <dbReference type="NCBI Taxonomy" id="36809"/>
    <lineage>
        <taxon>Bacteria</taxon>
        <taxon>Bacillati</taxon>
        <taxon>Actinomycetota</taxon>
        <taxon>Actinomycetes</taxon>
        <taxon>Mycobacteriales</taxon>
        <taxon>Mycobacteriaceae</taxon>
        <taxon>Mycobacteroides</taxon>
    </lineage>
</organism>
<proteinExistence type="predicted"/>
<gene>
    <name evidence="1" type="ORF">ERS075579_02332</name>
</gene>
<accession>A0A0U0ZLF8</accession>
<dbReference type="PANTHER" id="PTHR36114">
    <property type="entry name" value="16.7 KDA PROTEIN IN WHIE LOCUS"/>
    <property type="match status" value="1"/>
</dbReference>
<dbReference type="PROSITE" id="PS50042">
    <property type="entry name" value="CNMP_BINDING_3"/>
    <property type="match status" value="1"/>
</dbReference>
<reference evidence="1 2" key="1">
    <citation type="submission" date="2015-03" db="EMBL/GenBank/DDBJ databases">
        <authorList>
            <person name="Murphy D."/>
        </authorList>
    </citation>
    <scope>NUCLEOTIDE SEQUENCE [LARGE SCALE GENOMIC DNA]</scope>
    <source>
        <strain evidence="1 2">PAP088</strain>
    </source>
</reference>
<dbReference type="PANTHER" id="PTHR36114:SF1">
    <property type="entry name" value="16.7 KDA PROTEIN IN WHIE LOCUS"/>
    <property type="match status" value="1"/>
</dbReference>
<dbReference type="AlphaFoldDB" id="A0A0U0ZLF8"/>
<protein>
    <submittedName>
        <fullName evidence="1">Mannose-6-phosphate isomerase</fullName>
    </submittedName>
</protein>
<dbReference type="GO" id="GO:0016853">
    <property type="term" value="F:isomerase activity"/>
    <property type="evidence" value="ECO:0007669"/>
    <property type="project" value="UniProtKB-KW"/>
</dbReference>